<evidence type="ECO:0000313" key="1">
    <source>
        <dbReference type="EMBL" id="MFC3202284.1"/>
    </source>
</evidence>
<dbReference type="Proteomes" id="UP001595477">
    <property type="component" value="Unassembled WGS sequence"/>
</dbReference>
<name>A0ABV7JWF3_9ALTE</name>
<organism evidence="1 2">
    <name type="scientific">Alteromonas oceani</name>
    <dbReference type="NCBI Taxonomy" id="2071609"/>
    <lineage>
        <taxon>Bacteria</taxon>
        <taxon>Pseudomonadati</taxon>
        <taxon>Pseudomonadota</taxon>
        <taxon>Gammaproteobacteria</taxon>
        <taxon>Alteromonadales</taxon>
        <taxon>Alteromonadaceae</taxon>
        <taxon>Alteromonas/Salinimonas group</taxon>
        <taxon>Alteromonas</taxon>
    </lineage>
</organism>
<gene>
    <name evidence="1" type="ORF">ACFOEW_10690</name>
</gene>
<sequence>MKTKIIALRNLAESGNIRGKSGFINTTFINLTDHTGKGNPAPVGVVGMAGNKIRDRLIRVGIVTT</sequence>
<accession>A0ABV7JWF3</accession>
<reference evidence="2" key="1">
    <citation type="journal article" date="2019" name="Int. J. Syst. Evol. Microbiol.">
        <title>The Global Catalogue of Microorganisms (GCM) 10K type strain sequencing project: providing services to taxonomists for standard genome sequencing and annotation.</title>
        <authorList>
            <consortium name="The Broad Institute Genomics Platform"/>
            <consortium name="The Broad Institute Genome Sequencing Center for Infectious Disease"/>
            <person name="Wu L."/>
            <person name="Ma J."/>
        </authorList>
    </citation>
    <scope>NUCLEOTIDE SEQUENCE [LARGE SCALE GENOMIC DNA]</scope>
    <source>
        <strain evidence="2">KCTC 52449</strain>
    </source>
</reference>
<evidence type="ECO:0000313" key="2">
    <source>
        <dbReference type="Proteomes" id="UP001595477"/>
    </source>
</evidence>
<proteinExistence type="predicted"/>
<keyword evidence="2" id="KW-1185">Reference proteome</keyword>
<dbReference type="RefSeq" id="WP_123323243.1">
    <property type="nucleotide sequence ID" value="NZ_JBHRSX010000021.1"/>
</dbReference>
<dbReference type="EMBL" id="JBHRSX010000021">
    <property type="protein sequence ID" value="MFC3202284.1"/>
    <property type="molecule type" value="Genomic_DNA"/>
</dbReference>
<comment type="caution">
    <text evidence="1">The sequence shown here is derived from an EMBL/GenBank/DDBJ whole genome shotgun (WGS) entry which is preliminary data.</text>
</comment>
<protein>
    <submittedName>
        <fullName evidence="1">Uncharacterized protein</fullName>
    </submittedName>
</protein>